<feature type="domain" description="M23ase beta-sheet core" evidence="3">
    <location>
        <begin position="292"/>
        <end position="360"/>
    </location>
</feature>
<dbReference type="GO" id="GO:0004222">
    <property type="term" value="F:metalloendopeptidase activity"/>
    <property type="evidence" value="ECO:0007669"/>
    <property type="project" value="TreeGrafter"/>
</dbReference>
<dbReference type="Gene3D" id="2.70.70.10">
    <property type="entry name" value="Glucose Permease (Domain IIA)"/>
    <property type="match status" value="1"/>
</dbReference>
<evidence type="ECO:0000256" key="2">
    <source>
        <dbReference type="SAM" id="SignalP"/>
    </source>
</evidence>
<feature type="coiled-coil region" evidence="1">
    <location>
        <begin position="28"/>
        <end position="65"/>
    </location>
</feature>
<dbReference type="InterPro" id="IPR011055">
    <property type="entry name" value="Dup_hybrid_motif"/>
</dbReference>
<gene>
    <name evidence="4" type="ORF">G7078_10525</name>
</gene>
<dbReference type="SUPFAM" id="SSF51261">
    <property type="entry name" value="Duplicated hybrid motif"/>
    <property type="match status" value="1"/>
</dbReference>
<evidence type="ECO:0000313" key="4">
    <source>
        <dbReference type="EMBL" id="QIL03168.1"/>
    </source>
</evidence>
<dbReference type="PANTHER" id="PTHR21666:SF270">
    <property type="entry name" value="MUREIN HYDROLASE ACTIVATOR ENVC"/>
    <property type="match status" value="1"/>
</dbReference>
<dbReference type="AlphaFoldDB" id="A0A6G7ZQG1"/>
<feature type="signal peptide" evidence="2">
    <location>
        <begin position="1"/>
        <end position="19"/>
    </location>
</feature>
<feature type="chain" id="PRO_5026260959" evidence="2">
    <location>
        <begin position="20"/>
        <end position="394"/>
    </location>
</feature>
<dbReference type="KEGG" id="ssin:G7078_10525"/>
<dbReference type="Proteomes" id="UP000502502">
    <property type="component" value="Chromosome"/>
</dbReference>
<name>A0A6G7ZQG1_9SPHN</name>
<dbReference type="PANTHER" id="PTHR21666">
    <property type="entry name" value="PEPTIDASE-RELATED"/>
    <property type="match status" value="1"/>
</dbReference>
<dbReference type="Pfam" id="PF01551">
    <property type="entry name" value="Peptidase_M23"/>
    <property type="match status" value="1"/>
</dbReference>
<keyword evidence="2" id="KW-0732">Signal</keyword>
<dbReference type="InterPro" id="IPR016047">
    <property type="entry name" value="M23ase_b-sheet_dom"/>
</dbReference>
<dbReference type="CDD" id="cd12797">
    <property type="entry name" value="M23_peptidase"/>
    <property type="match status" value="1"/>
</dbReference>
<dbReference type="EMBL" id="CP049871">
    <property type="protein sequence ID" value="QIL03168.1"/>
    <property type="molecule type" value="Genomic_DNA"/>
</dbReference>
<proteinExistence type="predicted"/>
<evidence type="ECO:0000256" key="1">
    <source>
        <dbReference type="SAM" id="Coils"/>
    </source>
</evidence>
<dbReference type="InterPro" id="IPR050570">
    <property type="entry name" value="Cell_wall_metabolism_enzyme"/>
</dbReference>
<evidence type="ECO:0000259" key="3">
    <source>
        <dbReference type="Pfam" id="PF01551"/>
    </source>
</evidence>
<accession>A0A6G7ZQG1</accession>
<protein>
    <submittedName>
        <fullName evidence="4">Peptidoglycan DD-metalloendopeptidase family protein</fullName>
    </submittedName>
</protein>
<organism evidence="4 5">
    <name type="scientific">Sphingomonas sinipercae</name>
    <dbReference type="NCBI Taxonomy" id="2714944"/>
    <lineage>
        <taxon>Bacteria</taxon>
        <taxon>Pseudomonadati</taxon>
        <taxon>Pseudomonadota</taxon>
        <taxon>Alphaproteobacteria</taxon>
        <taxon>Sphingomonadales</taxon>
        <taxon>Sphingomonadaceae</taxon>
        <taxon>Sphingomonas</taxon>
    </lineage>
</organism>
<keyword evidence="5" id="KW-1185">Reference proteome</keyword>
<evidence type="ECO:0000313" key="5">
    <source>
        <dbReference type="Proteomes" id="UP000502502"/>
    </source>
</evidence>
<reference evidence="4 5" key="1">
    <citation type="submission" date="2020-03" db="EMBL/GenBank/DDBJ databases">
        <title>Sphingomonas sp. nov., isolated from fish.</title>
        <authorList>
            <person name="Hyun D.-W."/>
            <person name="Bae J.-W."/>
        </authorList>
    </citation>
    <scope>NUCLEOTIDE SEQUENCE [LARGE SCALE GENOMIC DNA]</scope>
    <source>
        <strain evidence="4 5">HDW15C</strain>
    </source>
</reference>
<dbReference type="RefSeq" id="WP_166095838.1">
    <property type="nucleotide sequence ID" value="NZ_CP049871.1"/>
</dbReference>
<sequence length="394" mass="40797">MRRIFAPIVLLMAGPAALAAGPAPSGPADPLQLQLQDARREAAQAESQQQKIERAAAAARNAATRLRLEQLAAAQAIMAQEARISSADAEASLLAQQLSAQRQRLAAERAPLSSLLAGLALSGRRPLVSLIAGGGSPEELVKLNLLVKAVTPAIEARTAALAQQVERVAQLQSAAIEAKGAASTGRHLLARRKVALAKLEAKALALADRRGSEALVQGDVTLARGEHLSDLQREDADSRYARTAAAELARLGPIPLPDAAGQVARPPLNYSLPVQAAVTEGLGSISETGVRSRGITFATRRGVPVLAPADGTIVFAGPFRDYDGVIILDHGGGWRSVLVNAGSTLPKGSRVVARQRIGLALGQLELQLQSGGRPVSAAIIAGSSAMLSKTAQSD</sequence>
<keyword evidence="1" id="KW-0175">Coiled coil</keyword>